<gene>
    <name evidence="1" type="ORF">EHT25_20415</name>
</gene>
<dbReference type="Proteomes" id="UP000271925">
    <property type="component" value="Unassembled WGS sequence"/>
</dbReference>
<keyword evidence="2" id="KW-1185">Reference proteome</keyword>
<dbReference type="OrthoDB" id="969044at2"/>
<evidence type="ECO:0000313" key="2">
    <source>
        <dbReference type="Proteomes" id="UP000271925"/>
    </source>
</evidence>
<protein>
    <submittedName>
        <fullName evidence="1">Uncharacterized protein</fullName>
    </submittedName>
</protein>
<proteinExistence type="predicted"/>
<evidence type="ECO:0000313" key="1">
    <source>
        <dbReference type="EMBL" id="RRB02806.1"/>
    </source>
</evidence>
<accession>A0A3P1BPN1</accession>
<dbReference type="RefSeq" id="WP_124876969.1">
    <property type="nucleotide sequence ID" value="NZ_RQJO01000009.1"/>
</dbReference>
<name>A0A3P1BPN1_9BACT</name>
<reference evidence="1 2" key="1">
    <citation type="submission" date="2018-11" db="EMBL/GenBank/DDBJ databases">
        <authorList>
            <person name="Zhou Z."/>
            <person name="Wang G."/>
        </authorList>
    </citation>
    <scope>NUCLEOTIDE SEQUENCE [LARGE SCALE GENOMIC DNA]</scope>
    <source>
        <strain evidence="1 2">KCTC52004</strain>
    </source>
</reference>
<dbReference type="AlphaFoldDB" id="A0A3P1BPN1"/>
<comment type="caution">
    <text evidence="1">The sequence shown here is derived from an EMBL/GenBank/DDBJ whole genome shotgun (WGS) entry which is preliminary data.</text>
</comment>
<organism evidence="1 2">
    <name type="scientific">Larkinella rosea</name>
    <dbReference type="NCBI Taxonomy" id="2025312"/>
    <lineage>
        <taxon>Bacteria</taxon>
        <taxon>Pseudomonadati</taxon>
        <taxon>Bacteroidota</taxon>
        <taxon>Cytophagia</taxon>
        <taxon>Cytophagales</taxon>
        <taxon>Spirosomataceae</taxon>
        <taxon>Larkinella</taxon>
    </lineage>
</organism>
<sequence>MMINYKIFLCNRFEFGKFLFGLLFCTSVLINSCHQKNGEFNTGFFAKEDTIAIIQTALEDVKLDSIFQLAFPGRKLKLVRNDIVKSDYDIMFRGQHTLIVSYDSSYYYFSDDPKAARFFGVVNLFKRISTNQARVVLVFYGIGVTADFLVDRVDNKWIISKRIIGRI</sequence>
<dbReference type="EMBL" id="RQJO01000009">
    <property type="protein sequence ID" value="RRB02806.1"/>
    <property type="molecule type" value="Genomic_DNA"/>
</dbReference>